<protein>
    <submittedName>
        <fullName evidence="2">FAD dependent oxidoreductase</fullName>
    </submittedName>
</protein>
<feature type="chain" id="PRO_5009602660" evidence="1">
    <location>
        <begin position="22"/>
        <end position="463"/>
    </location>
</feature>
<dbReference type="STRING" id="1209926.A0A1G4BAH6"/>
<dbReference type="OrthoDB" id="68575at2759"/>
<dbReference type="Gene3D" id="3.30.70.1990">
    <property type="match status" value="1"/>
</dbReference>
<gene>
    <name evidence="2" type="ORF">CORC01_06210</name>
</gene>
<dbReference type="EMBL" id="MJBS01000046">
    <property type="protein sequence ID" value="OHE98419.1"/>
    <property type="molecule type" value="Genomic_DNA"/>
</dbReference>
<keyword evidence="1" id="KW-0732">Signal</keyword>
<dbReference type="GeneID" id="34559362"/>
<dbReference type="InterPro" id="IPR036188">
    <property type="entry name" value="FAD/NAD-bd_sf"/>
</dbReference>
<dbReference type="Pfam" id="PF13450">
    <property type="entry name" value="NAD_binding_8"/>
    <property type="match status" value="1"/>
</dbReference>
<organism evidence="2 3">
    <name type="scientific">Colletotrichum orchidophilum</name>
    <dbReference type="NCBI Taxonomy" id="1209926"/>
    <lineage>
        <taxon>Eukaryota</taxon>
        <taxon>Fungi</taxon>
        <taxon>Dikarya</taxon>
        <taxon>Ascomycota</taxon>
        <taxon>Pezizomycotina</taxon>
        <taxon>Sordariomycetes</taxon>
        <taxon>Hypocreomycetidae</taxon>
        <taxon>Glomerellales</taxon>
        <taxon>Glomerellaceae</taxon>
        <taxon>Colletotrichum</taxon>
    </lineage>
</organism>
<sequence length="463" mass="50140">MRSHILSLCAFSATLISASTAGLGCYDESAFKPEDIIQPDVLVIGGGATGTYAAVRLRDQNKTVAVVEQTPLLGGHVNTLHPVTGEVIEYGVQAYIQNDQTTQFFARFNVQLNNSALSPFPSKIVDFKTGFVVPNATAVDPNTLVGPLANYLFATLNFEFLAEGYYDLPKKVPEDLLIPFGQFVQKYNLTDAVPVVWIFANGVGNLLETPTIYVLQNFGQAQINGLAAGYKYALGGNQQVYDRAAAFLGSDVLFSSTVVASKRTDDGVKAVVATPTGRKLIKAKKLLITIPPTVKNLAPFDLNDHEISLFKQWKNVPYFVGVINDTGLPDLTNFDNVDITAPDALPSAPFVWRLETVGIPGYQVVKVIGEADSTKAQALVIDAVRKVGASLNSTSATGVNFVAWQEHADLGLQVSTESIAGGFYGDLYDLQGKRSTLFTGNAWCSDYSPLLWHYTEERVLSHL</sequence>
<evidence type="ECO:0000256" key="1">
    <source>
        <dbReference type="SAM" id="SignalP"/>
    </source>
</evidence>
<proteinExistence type="predicted"/>
<keyword evidence="3" id="KW-1185">Reference proteome</keyword>
<dbReference type="AlphaFoldDB" id="A0A1G4BAH6"/>
<comment type="caution">
    <text evidence="2">The sequence shown here is derived from an EMBL/GenBank/DDBJ whole genome shotgun (WGS) entry which is preliminary data.</text>
</comment>
<dbReference type="Gene3D" id="1.10.405.20">
    <property type="match status" value="1"/>
</dbReference>
<dbReference type="PROSITE" id="PS51257">
    <property type="entry name" value="PROKAR_LIPOPROTEIN"/>
    <property type="match status" value="1"/>
</dbReference>
<dbReference type="Gene3D" id="3.50.50.60">
    <property type="entry name" value="FAD/NAD(P)-binding domain"/>
    <property type="match status" value="1"/>
</dbReference>
<feature type="signal peptide" evidence="1">
    <location>
        <begin position="1"/>
        <end position="21"/>
    </location>
</feature>
<reference evidence="2 3" key="1">
    <citation type="submission" date="2016-09" db="EMBL/GenBank/DDBJ databases">
        <authorList>
            <person name="Capua I."/>
            <person name="De Benedictis P."/>
            <person name="Joannis T."/>
            <person name="Lombin L.H."/>
            <person name="Cattoli G."/>
        </authorList>
    </citation>
    <scope>NUCLEOTIDE SEQUENCE [LARGE SCALE GENOMIC DNA]</scope>
    <source>
        <strain evidence="2 3">IMI 309357</strain>
    </source>
</reference>
<evidence type="ECO:0000313" key="2">
    <source>
        <dbReference type="EMBL" id="OHE98419.1"/>
    </source>
</evidence>
<name>A0A1G4BAH6_9PEZI</name>
<evidence type="ECO:0000313" key="3">
    <source>
        <dbReference type="Proteomes" id="UP000176998"/>
    </source>
</evidence>
<dbReference type="SUPFAM" id="SSF51905">
    <property type="entry name" value="FAD/NAD(P)-binding domain"/>
    <property type="match status" value="1"/>
</dbReference>
<dbReference type="Proteomes" id="UP000176998">
    <property type="component" value="Unassembled WGS sequence"/>
</dbReference>
<dbReference type="RefSeq" id="XP_022475569.1">
    <property type="nucleotide sequence ID" value="XM_022617852.1"/>
</dbReference>
<accession>A0A1G4BAH6</accession>